<dbReference type="Gene3D" id="3.30.420.40">
    <property type="match status" value="2"/>
</dbReference>
<proteinExistence type="inferred from homology"/>
<reference evidence="5" key="1">
    <citation type="submission" date="2016-10" db="EMBL/GenBank/DDBJ databases">
        <authorList>
            <person name="Varghese N."/>
            <person name="Submissions S."/>
        </authorList>
    </citation>
    <scope>NUCLEOTIDE SEQUENCE [LARGE SCALE GENOMIC DNA]</scope>
    <source>
        <strain evidence="5">IBRC-M10078</strain>
    </source>
</reference>
<dbReference type="PANTHER" id="PTHR18964">
    <property type="entry name" value="ROK (REPRESSOR, ORF, KINASE) FAMILY"/>
    <property type="match status" value="1"/>
</dbReference>
<evidence type="ECO:0000256" key="1">
    <source>
        <dbReference type="ARBA" id="ARBA00002486"/>
    </source>
</evidence>
<dbReference type="InterPro" id="IPR049874">
    <property type="entry name" value="ROK_cs"/>
</dbReference>
<organism evidence="4 5">
    <name type="scientific">Litchfieldia salsa</name>
    <dbReference type="NCBI Taxonomy" id="930152"/>
    <lineage>
        <taxon>Bacteria</taxon>
        <taxon>Bacillati</taxon>
        <taxon>Bacillota</taxon>
        <taxon>Bacilli</taxon>
        <taxon>Bacillales</taxon>
        <taxon>Bacillaceae</taxon>
        <taxon>Litchfieldia</taxon>
    </lineage>
</organism>
<evidence type="ECO:0000256" key="3">
    <source>
        <dbReference type="ARBA" id="ARBA00022629"/>
    </source>
</evidence>
<keyword evidence="3" id="KW-0859">Xylose metabolism</keyword>
<dbReference type="GO" id="GO:0016301">
    <property type="term" value="F:kinase activity"/>
    <property type="evidence" value="ECO:0007669"/>
    <property type="project" value="UniProtKB-KW"/>
</dbReference>
<keyword evidence="4" id="KW-0418">Kinase</keyword>
<keyword evidence="3" id="KW-0119">Carbohydrate metabolism</keyword>
<dbReference type="GO" id="GO:0042732">
    <property type="term" value="P:D-xylose metabolic process"/>
    <property type="evidence" value="ECO:0007669"/>
    <property type="project" value="UniProtKB-KW"/>
</dbReference>
<dbReference type="AlphaFoldDB" id="A0A1H0WQN2"/>
<dbReference type="InterPro" id="IPR036388">
    <property type="entry name" value="WH-like_DNA-bd_sf"/>
</dbReference>
<name>A0A1H0WQN2_9BACI</name>
<dbReference type="SUPFAM" id="SSF46785">
    <property type="entry name" value="Winged helix' DNA-binding domain"/>
    <property type="match status" value="1"/>
</dbReference>
<dbReference type="OrthoDB" id="9796533at2"/>
<keyword evidence="4" id="KW-0808">Transferase</keyword>
<dbReference type="InterPro" id="IPR043129">
    <property type="entry name" value="ATPase_NBD"/>
</dbReference>
<evidence type="ECO:0000313" key="4">
    <source>
        <dbReference type="EMBL" id="SDP93023.1"/>
    </source>
</evidence>
<protein>
    <submittedName>
        <fullName evidence="4">ROK family protein (Putative glucokinase)</fullName>
    </submittedName>
</protein>
<dbReference type="InterPro" id="IPR000600">
    <property type="entry name" value="ROK"/>
</dbReference>
<keyword evidence="5" id="KW-1185">Reference proteome</keyword>
<dbReference type="InterPro" id="IPR036390">
    <property type="entry name" value="WH_DNA-bd_sf"/>
</dbReference>
<dbReference type="PROSITE" id="PS01125">
    <property type="entry name" value="ROK"/>
    <property type="match status" value="1"/>
</dbReference>
<dbReference type="SUPFAM" id="SSF53067">
    <property type="entry name" value="Actin-like ATPase domain"/>
    <property type="match status" value="1"/>
</dbReference>
<comment type="function">
    <text evidence="1">Transcriptional repressor of xylose-utilizing enzymes.</text>
</comment>
<accession>A0A1H0WQN2</accession>
<dbReference type="Proteomes" id="UP000199159">
    <property type="component" value="Unassembled WGS sequence"/>
</dbReference>
<sequence>MQQGQRGSFQLMKSLNRSIILNKIRVDGPISRADIAKETTLTPPTVSNMVKELLSSKMVVEIRQGESSGGRKPTLLTINSEGSYLIGLDIGPKYLRCISTDLMGNILSSSIEPIPFPITNERLLEVVKHQVGVIIDFHKGDSRKLIGIGIGMHGVVNVNLGEALYAPSLQLRNIPLKKELEATFNTIVFVENDARVMALGEMWFGNGTTSNHSITINIGRGIGAGIIINGKLFHGEHFIAGEIGHMTIDISGGKCSCGNYGCLESVAAGPAIAERVKRELSLGKKSIITDLINNDLDRIDGRLVFEAAQKGDQLCEEILQQTGRYLGIGLTNLIHIINPQQIVLAGGVSKAGDFIINSLIETIEQRVLTLDAKKTEIRVSKFEDYATAIGAITLILEHLFSPSSTIGS</sequence>
<dbReference type="EMBL" id="FNJU01000013">
    <property type="protein sequence ID" value="SDP93023.1"/>
    <property type="molecule type" value="Genomic_DNA"/>
</dbReference>
<dbReference type="Gene3D" id="1.10.10.10">
    <property type="entry name" value="Winged helix-like DNA-binding domain superfamily/Winged helix DNA-binding domain"/>
    <property type="match status" value="1"/>
</dbReference>
<dbReference type="STRING" id="930152.SAMN05216565_113108"/>
<evidence type="ECO:0000313" key="5">
    <source>
        <dbReference type="Proteomes" id="UP000199159"/>
    </source>
</evidence>
<dbReference type="RefSeq" id="WP_090858429.1">
    <property type="nucleotide sequence ID" value="NZ_FNJU01000013.1"/>
</dbReference>
<evidence type="ECO:0000256" key="2">
    <source>
        <dbReference type="ARBA" id="ARBA00006479"/>
    </source>
</evidence>
<dbReference type="PANTHER" id="PTHR18964:SF149">
    <property type="entry name" value="BIFUNCTIONAL UDP-N-ACETYLGLUCOSAMINE 2-EPIMERASE_N-ACETYLMANNOSAMINE KINASE"/>
    <property type="match status" value="1"/>
</dbReference>
<dbReference type="Pfam" id="PF00480">
    <property type="entry name" value="ROK"/>
    <property type="match status" value="1"/>
</dbReference>
<comment type="similarity">
    <text evidence="2">Belongs to the ROK (NagC/XylR) family.</text>
</comment>
<gene>
    <name evidence="4" type="ORF">SAMN05216565_113108</name>
</gene>